<accession>A0ABS2SZN2</accession>
<evidence type="ECO:0000313" key="4">
    <source>
        <dbReference type="Proteomes" id="UP001179280"/>
    </source>
</evidence>
<dbReference type="Proteomes" id="UP001179280">
    <property type="component" value="Unassembled WGS sequence"/>
</dbReference>
<reference evidence="3" key="1">
    <citation type="submission" date="2021-01" db="EMBL/GenBank/DDBJ databases">
        <title>Genomic Encyclopedia of Type Strains, Phase IV (KMG-IV): sequencing the most valuable type-strain genomes for metagenomic binning, comparative biology and taxonomic classification.</title>
        <authorList>
            <person name="Goeker M."/>
        </authorList>
    </citation>
    <scope>NUCLEOTIDE SEQUENCE</scope>
    <source>
        <strain evidence="3">DSM 21943</strain>
    </source>
</reference>
<dbReference type="PIRSF" id="PIRSF017082">
    <property type="entry name" value="YflP"/>
    <property type="match status" value="1"/>
</dbReference>
<dbReference type="InterPro" id="IPR042100">
    <property type="entry name" value="Bug_dom1"/>
</dbReference>
<sequence length="319" mass="33765">MKKGFVLSISLTCVAAILAGCNSEAATYPSKEIKIIVPNAPGGGTDIVARGLVDHAKDQLNTTVVVENNTEGGGITGLIQGASADADGYTLTMTTVELAMLPHLDRLPVTHEDFIPIVAPIADPASVIVPSDAPYDTVQEFIEYAKANPGEIQVGNSGIGAVWHLAAIALEDEFDIDLSHIPYDGGTAPAIAALTGGHIDAVTAAPGNAMAQINAGDLKVLGVMSEERLEFLPDVPTLKEELNFDISIRAWAALSVPADTPEEVLEELNVFVETAKDPEFQTFLSNQGIIPVSFNGDELAEMMANDHEMYSELMKNLDL</sequence>
<dbReference type="PANTHER" id="PTHR42928:SF5">
    <property type="entry name" value="BLR1237 PROTEIN"/>
    <property type="match status" value="1"/>
</dbReference>
<comment type="caution">
    <text evidence="3">The sequence shown here is derived from an EMBL/GenBank/DDBJ whole genome shotgun (WGS) entry which is preliminary data.</text>
</comment>
<dbReference type="InterPro" id="IPR005064">
    <property type="entry name" value="BUG"/>
</dbReference>
<evidence type="ECO:0000256" key="2">
    <source>
        <dbReference type="SAM" id="SignalP"/>
    </source>
</evidence>
<proteinExistence type="inferred from homology"/>
<dbReference type="Pfam" id="PF03401">
    <property type="entry name" value="TctC"/>
    <property type="match status" value="1"/>
</dbReference>
<name>A0ABS2SZN2_9BACI</name>
<organism evidence="3 4">
    <name type="scientific">Shouchella xiaoxiensis</name>
    <dbReference type="NCBI Taxonomy" id="766895"/>
    <lineage>
        <taxon>Bacteria</taxon>
        <taxon>Bacillati</taxon>
        <taxon>Bacillota</taxon>
        <taxon>Bacilli</taxon>
        <taxon>Bacillales</taxon>
        <taxon>Bacillaceae</taxon>
        <taxon>Shouchella</taxon>
    </lineage>
</organism>
<dbReference type="RefSeq" id="WP_204468816.1">
    <property type="nucleotide sequence ID" value="NZ_JAFBCV010000019.1"/>
</dbReference>
<keyword evidence="4" id="KW-1185">Reference proteome</keyword>
<feature type="signal peptide" evidence="2">
    <location>
        <begin position="1"/>
        <end position="25"/>
    </location>
</feature>
<dbReference type="PROSITE" id="PS51257">
    <property type="entry name" value="PROKAR_LIPOPROTEIN"/>
    <property type="match status" value="1"/>
</dbReference>
<keyword evidence="3" id="KW-0675">Receptor</keyword>
<evidence type="ECO:0000256" key="1">
    <source>
        <dbReference type="ARBA" id="ARBA00006987"/>
    </source>
</evidence>
<dbReference type="Gene3D" id="3.40.190.10">
    <property type="entry name" value="Periplasmic binding protein-like II"/>
    <property type="match status" value="1"/>
</dbReference>
<keyword evidence="2" id="KW-0732">Signal</keyword>
<comment type="similarity">
    <text evidence="1">Belongs to the UPF0065 (bug) family.</text>
</comment>
<feature type="chain" id="PRO_5045558720" evidence="2">
    <location>
        <begin position="26"/>
        <end position="319"/>
    </location>
</feature>
<dbReference type="SUPFAM" id="SSF53850">
    <property type="entry name" value="Periplasmic binding protein-like II"/>
    <property type="match status" value="1"/>
</dbReference>
<protein>
    <submittedName>
        <fullName evidence="3">Tripartite-type tricarboxylate transporter receptor subunit TctC</fullName>
    </submittedName>
</protein>
<evidence type="ECO:0000313" key="3">
    <source>
        <dbReference type="EMBL" id="MBM7840944.1"/>
    </source>
</evidence>
<dbReference type="CDD" id="cd07012">
    <property type="entry name" value="PBP2_Bug_TTT"/>
    <property type="match status" value="1"/>
</dbReference>
<dbReference type="PANTHER" id="PTHR42928">
    <property type="entry name" value="TRICARBOXYLATE-BINDING PROTEIN"/>
    <property type="match status" value="1"/>
</dbReference>
<dbReference type="Gene3D" id="3.40.190.150">
    <property type="entry name" value="Bordetella uptake gene, domain 1"/>
    <property type="match status" value="1"/>
</dbReference>
<dbReference type="EMBL" id="JAFBCV010000019">
    <property type="protein sequence ID" value="MBM7840944.1"/>
    <property type="molecule type" value="Genomic_DNA"/>
</dbReference>
<gene>
    <name evidence="3" type="ORF">JOC54_004238</name>
</gene>